<keyword evidence="8" id="KW-1185">Reference proteome</keyword>
<dbReference type="Pfam" id="PF07690">
    <property type="entry name" value="MFS_1"/>
    <property type="match status" value="1"/>
</dbReference>
<feature type="compositionally biased region" description="Polar residues" evidence="5">
    <location>
        <begin position="116"/>
        <end position="130"/>
    </location>
</feature>
<comment type="caution">
    <text evidence="7">The sequence shown here is derived from an EMBL/GenBank/DDBJ whole genome shotgun (WGS) entry which is preliminary data.</text>
</comment>
<dbReference type="GO" id="GO:0022857">
    <property type="term" value="F:transmembrane transporter activity"/>
    <property type="evidence" value="ECO:0007669"/>
    <property type="project" value="InterPro"/>
</dbReference>
<evidence type="ECO:0000313" key="7">
    <source>
        <dbReference type="EMBL" id="KZL66194.1"/>
    </source>
</evidence>
<dbReference type="Gene3D" id="1.20.1250.20">
    <property type="entry name" value="MFS general substrate transporter like domains"/>
    <property type="match status" value="2"/>
</dbReference>
<dbReference type="AlphaFoldDB" id="A0A166NYH6"/>
<proteinExistence type="predicted"/>
<feature type="non-terminal residue" evidence="7">
    <location>
        <position position="1"/>
    </location>
</feature>
<dbReference type="EMBL" id="LFIW01002587">
    <property type="protein sequence ID" value="KZL66194.1"/>
    <property type="molecule type" value="Genomic_DNA"/>
</dbReference>
<gene>
    <name evidence="7" type="ORF">CI238_09973</name>
</gene>
<organism evidence="7 8">
    <name type="scientific">Colletotrichum incanum</name>
    <name type="common">Soybean anthracnose fungus</name>
    <dbReference type="NCBI Taxonomy" id="1573173"/>
    <lineage>
        <taxon>Eukaryota</taxon>
        <taxon>Fungi</taxon>
        <taxon>Dikarya</taxon>
        <taxon>Ascomycota</taxon>
        <taxon>Pezizomycotina</taxon>
        <taxon>Sordariomycetes</taxon>
        <taxon>Hypocreomycetidae</taxon>
        <taxon>Glomerellales</taxon>
        <taxon>Glomerellaceae</taxon>
        <taxon>Colletotrichum</taxon>
        <taxon>Colletotrichum spaethianum species complex</taxon>
    </lineage>
</organism>
<feature type="transmembrane region" description="Helical" evidence="6">
    <location>
        <begin position="592"/>
        <end position="615"/>
    </location>
</feature>
<keyword evidence="2 6" id="KW-0812">Transmembrane</keyword>
<evidence type="ECO:0000256" key="2">
    <source>
        <dbReference type="ARBA" id="ARBA00022692"/>
    </source>
</evidence>
<accession>A0A166NYH6</accession>
<dbReference type="InterPro" id="IPR011701">
    <property type="entry name" value="MFS"/>
</dbReference>
<keyword evidence="4 6" id="KW-0472">Membrane</keyword>
<feature type="transmembrane region" description="Helical" evidence="6">
    <location>
        <begin position="162"/>
        <end position="183"/>
    </location>
</feature>
<dbReference type="InterPro" id="IPR036259">
    <property type="entry name" value="MFS_trans_sf"/>
</dbReference>
<evidence type="ECO:0000256" key="1">
    <source>
        <dbReference type="ARBA" id="ARBA00004141"/>
    </source>
</evidence>
<dbReference type="SUPFAM" id="SSF103473">
    <property type="entry name" value="MFS general substrate transporter"/>
    <property type="match status" value="1"/>
</dbReference>
<feature type="compositionally biased region" description="Basic and acidic residues" evidence="5">
    <location>
        <begin position="76"/>
        <end position="92"/>
    </location>
</feature>
<sequence length="639" mass="68182">LHTSLAFAIVLHQQVQFLTNTTRGHPPLAFPSYALKPPTRFPSPPSLFVTRSSYRCFQRQTCALACHPSAQPHHPNGRERRAAARMRPHTDPPSDDDTVVGDATPSRASTDVCDATESSPLIADTSSSPRQSKRPGAGRSRTDSLLNAAAAIHVPKLHNADAIAAVFCAIIIVGAGAAGLWTIPITRQVEDIVCRQYYGVLHSGNGDVPIDEDRCKEDAIQSKVAMIFAVYSTLQASIGAASAFPWGIVADRLGRKKVFSLAVLGMMLDQLWFLLVCAFPKTIPLKALWFGSFFMVIGGGNAVLSAVVFSMLSDVTTSENRAKKFMAVHLSSTIGNLCAPAIAGWMMERTGPRPVMWVSIAGVATLMFTIHLIPETKPAAQVSQDPIADEPEADSPVFGAIQHAFHRLRESLSLLKSPSLILLLVATLSSYPIVLSTYQFMSIFASKRYHVSLSQTGYLSSLYGLGVFLTVVAILPGISKLLASPSAPKPLHFANDNERDLFLARVSSVALLLGALSMAASPSIGAFVGGLAILALGAGWGSYVRSLCAVYVDAAHRTRLYSIISLVETAGMTYTQPMLAGLFSLGMSLGGFWIGLPYLGVAGFCMAALGLLLLVRLPPPEKDKHASGDEADVAAAQAQ</sequence>
<evidence type="ECO:0000256" key="3">
    <source>
        <dbReference type="ARBA" id="ARBA00022989"/>
    </source>
</evidence>
<feature type="region of interest" description="Disordered" evidence="5">
    <location>
        <begin position="67"/>
        <end position="141"/>
    </location>
</feature>
<feature type="transmembrane region" description="Helical" evidence="6">
    <location>
        <begin position="258"/>
        <end position="281"/>
    </location>
</feature>
<dbReference type="Proteomes" id="UP000076584">
    <property type="component" value="Unassembled WGS sequence"/>
</dbReference>
<feature type="transmembrane region" description="Helical" evidence="6">
    <location>
        <begin position="526"/>
        <end position="548"/>
    </location>
</feature>
<keyword evidence="3 6" id="KW-1133">Transmembrane helix</keyword>
<feature type="transmembrane region" description="Helical" evidence="6">
    <location>
        <begin position="420"/>
        <end position="441"/>
    </location>
</feature>
<feature type="transmembrane region" description="Helical" evidence="6">
    <location>
        <begin position="287"/>
        <end position="313"/>
    </location>
</feature>
<feature type="transmembrane region" description="Helical" evidence="6">
    <location>
        <begin position="325"/>
        <end position="343"/>
    </location>
</feature>
<feature type="transmembrane region" description="Helical" evidence="6">
    <location>
        <begin position="355"/>
        <end position="373"/>
    </location>
</feature>
<reference evidence="7 8" key="1">
    <citation type="submission" date="2015-06" db="EMBL/GenBank/DDBJ databases">
        <title>Survival trade-offs in plant roots during colonization by closely related pathogenic and mutualistic fungi.</title>
        <authorList>
            <person name="Hacquard S."/>
            <person name="Kracher B."/>
            <person name="Hiruma K."/>
            <person name="Weinman A."/>
            <person name="Muench P."/>
            <person name="Garrido Oter R."/>
            <person name="Ver Loren van Themaat E."/>
            <person name="Dallerey J.-F."/>
            <person name="Damm U."/>
            <person name="Henrissat B."/>
            <person name="Lespinet O."/>
            <person name="Thon M."/>
            <person name="Kemen E."/>
            <person name="McHardy A.C."/>
            <person name="Schulze-Lefert P."/>
            <person name="O'Connell R.J."/>
        </authorList>
    </citation>
    <scope>NUCLEOTIDE SEQUENCE [LARGE SCALE GENOMIC DNA]</scope>
    <source>
        <strain evidence="7 8">MAFF 238704</strain>
    </source>
</reference>
<evidence type="ECO:0000313" key="8">
    <source>
        <dbReference type="Proteomes" id="UP000076584"/>
    </source>
</evidence>
<comment type="subcellular location">
    <subcellularLocation>
        <location evidence="1">Membrane</location>
        <topology evidence="1">Multi-pass membrane protein</topology>
    </subcellularLocation>
</comment>
<protein>
    <submittedName>
        <fullName evidence="7">Major facilitator superfamily transporter</fullName>
    </submittedName>
</protein>
<feature type="transmembrane region" description="Helical" evidence="6">
    <location>
        <begin position="461"/>
        <end position="482"/>
    </location>
</feature>
<dbReference type="PANTHER" id="PTHR23507">
    <property type="entry name" value="ZGC:174356"/>
    <property type="match status" value="1"/>
</dbReference>
<name>A0A166NYH6_COLIC</name>
<evidence type="ECO:0000256" key="5">
    <source>
        <dbReference type="SAM" id="MobiDB-lite"/>
    </source>
</evidence>
<dbReference type="PANTHER" id="PTHR23507:SF1">
    <property type="entry name" value="FI18259P1-RELATED"/>
    <property type="match status" value="1"/>
</dbReference>
<feature type="transmembrane region" description="Helical" evidence="6">
    <location>
        <begin position="224"/>
        <end position="246"/>
    </location>
</feature>
<evidence type="ECO:0000256" key="4">
    <source>
        <dbReference type="ARBA" id="ARBA00023136"/>
    </source>
</evidence>
<dbReference type="GO" id="GO:0016020">
    <property type="term" value="C:membrane"/>
    <property type="evidence" value="ECO:0007669"/>
    <property type="project" value="UniProtKB-SubCell"/>
</dbReference>
<evidence type="ECO:0000256" key="6">
    <source>
        <dbReference type="SAM" id="Phobius"/>
    </source>
</evidence>
<feature type="transmembrane region" description="Helical" evidence="6">
    <location>
        <begin position="560"/>
        <end position="580"/>
    </location>
</feature>